<evidence type="ECO:0000256" key="6">
    <source>
        <dbReference type="ARBA" id="ARBA00012963"/>
    </source>
</evidence>
<evidence type="ECO:0000313" key="17">
    <source>
        <dbReference type="EMBL" id="SDX16611.1"/>
    </source>
</evidence>
<evidence type="ECO:0000256" key="11">
    <source>
        <dbReference type="ARBA" id="ARBA00022840"/>
    </source>
</evidence>
<dbReference type="Gene3D" id="3.40.1190.20">
    <property type="match status" value="1"/>
</dbReference>
<dbReference type="GO" id="GO:0005829">
    <property type="term" value="C:cytosol"/>
    <property type="evidence" value="ECO:0007669"/>
    <property type="project" value="TreeGrafter"/>
</dbReference>
<sequence length="267" mass="28026">MKHILTIAGSDSGGGAGIQADLKVISALGAYGMTVITAITAQNTRGVTDVRELDPDIVEAQIRAVFDDIPVHGVKVGMVGNAVIIERIADLLTEFAPHPLVIDPVMVAQSGHNLLASEALEALTHRLLPLADLITPNIPEAEVLLGRHIKDGGDMKEAATELAQRLGSHVLVKGGHLNGPPCDVLSTGTSFLGERIPTRHTHGTGCSLSSALTVYLAQGYSLEEAVEQSKSYVASAIQHAFPVGKGNSPIHHFHAWHPSEVGGTNHG</sequence>
<dbReference type="FunFam" id="3.40.1190.20:FF:000003">
    <property type="entry name" value="Phosphomethylpyrimidine kinase ThiD"/>
    <property type="match status" value="1"/>
</dbReference>
<evidence type="ECO:0000256" key="15">
    <source>
        <dbReference type="ARBA" id="ARBA00043176"/>
    </source>
</evidence>
<evidence type="ECO:0000256" key="14">
    <source>
        <dbReference type="ARBA" id="ARBA00042102"/>
    </source>
</evidence>
<keyword evidence="11" id="KW-0067">ATP-binding</keyword>
<dbReference type="RefSeq" id="WP_091740836.1">
    <property type="nucleotide sequence ID" value="NZ_FNNQ01000011.1"/>
</dbReference>
<dbReference type="STRING" id="1048340.SAMN05444487_11162"/>
<evidence type="ECO:0000256" key="1">
    <source>
        <dbReference type="ARBA" id="ARBA00000151"/>
    </source>
</evidence>
<comment type="pathway">
    <text evidence="13">Cofactor biosynthesis; thiamine diphosphate biosynthesis; 4-amino-2-methyl-5-diphosphomethylpyrimidine from 5-amino-1-(5-phospho-D-ribosyl)imidazole: step 2/3.</text>
</comment>
<feature type="domain" description="Pyridoxamine kinase/Phosphomethylpyrimidine kinase" evidence="16">
    <location>
        <begin position="11"/>
        <end position="251"/>
    </location>
</feature>
<dbReference type="Proteomes" id="UP000198534">
    <property type="component" value="Unassembled WGS sequence"/>
</dbReference>
<dbReference type="GO" id="GO:0008902">
    <property type="term" value="F:hydroxymethylpyrimidine kinase activity"/>
    <property type="evidence" value="ECO:0007669"/>
    <property type="project" value="UniProtKB-EC"/>
</dbReference>
<reference evidence="17 18" key="1">
    <citation type="submission" date="2016-10" db="EMBL/GenBank/DDBJ databases">
        <authorList>
            <person name="de Groot N.N."/>
        </authorList>
    </citation>
    <scope>NUCLEOTIDE SEQUENCE [LARGE SCALE GENOMIC DNA]</scope>
    <source>
        <strain evidence="17 18">DSM 45610</strain>
    </source>
</reference>
<keyword evidence="9" id="KW-0547">Nucleotide-binding</keyword>
<evidence type="ECO:0000256" key="9">
    <source>
        <dbReference type="ARBA" id="ARBA00022741"/>
    </source>
</evidence>
<keyword evidence="8" id="KW-0808">Transferase</keyword>
<gene>
    <name evidence="17" type="ORF">SAMN05444487_11162</name>
</gene>
<keyword evidence="10 17" id="KW-0418">Kinase</keyword>
<dbReference type="GO" id="GO:0005524">
    <property type="term" value="F:ATP binding"/>
    <property type="evidence" value="ECO:0007669"/>
    <property type="project" value="UniProtKB-KW"/>
</dbReference>
<dbReference type="InterPro" id="IPR029056">
    <property type="entry name" value="Ribokinase-like"/>
</dbReference>
<dbReference type="PANTHER" id="PTHR20858">
    <property type="entry name" value="PHOSPHOMETHYLPYRIMIDINE KINASE"/>
    <property type="match status" value="1"/>
</dbReference>
<dbReference type="Pfam" id="PF08543">
    <property type="entry name" value="Phos_pyr_kin"/>
    <property type="match status" value="1"/>
</dbReference>
<evidence type="ECO:0000256" key="12">
    <source>
        <dbReference type="ARBA" id="ARBA00022977"/>
    </source>
</evidence>
<evidence type="ECO:0000256" key="4">
    <source>
        <dbReference type="ARBA" id="ARBA00009879"/>
    </source>
</evidence>
<dbReference type="EMBL" id="FNNQ01000011">
    <property type="protein sequence ID" value="SDX16611.1"/>
    <property type="molecule type" value="Genomic_DNA"/>
</dbReference>
<evidence type="ECO:0000256" key="2">
    <source>
        <dbReference type="ARBA" id="ARBA00000565"/>
    </source>
</evidence>
<dbReference type="PANTHER" id="PTHR20858:SF17">
    <property type="entry name" value="HYDROXYMETHYLPYRIMIDINE_PHOSPHOMETHYLPYRIMIDINE KINASE THI20-RELATED"/>
    <property type="match status" value="1"/>
</dbReference>
<evidence type="ECO:0000256" key="10">
    <source>
        <dbReference type="ARBA" id="ARBA00022777"/>
    </source>
</evidence>
<protein>
    <recommendedName>
        <fullName evidence="7">Hydroxymethylpyrimidine/phosphomethylpyrimidine kinase</fullName>
        <ecNumber evidence="5">2.7.1.49</ecNumber>
        <ecNumber evidence="6">2.7.4.7</ecNumber>
    </recommendedName>
    <alternativeName>
        <fullName evidence="14">Hydroxymethylpyrimidine kinase</fullName>
    </alternativeName>
    <alternativeName>
        <fullName evidence="15">Hydroxymethylpyrimidine phosphate kinase</fullName>
    </alternativeName>
</protein>
<organism evidence="17 18">
    <name type="scientific">Marininema mesophilum</name>
    <dbReference type="NCBI Taxonomy" id="1048340"/>
    <lineage>
        <taxon>Bacteria</taxon>
        <taxon>Bacillati</taxon>
        <taxon>Bacillota</taxon>
        <taxon>Bacilli</taxon>
        <taxon>Bacillales</taxon>
        <taxon>Thermoactinomycetaceae</taxon>
        <taxon>Marininema</taxon>
    </lineage>
</organism>
<dbReference type="AlphaFoldDB" id="A0A1H2ZGV7"/>
<dbReference type="CDD" id="cd01169">
    <property type="entry name" value="HMPP_kinase"/>
    <property type="match status" value="1"/>
</dbReference>
<comment type="similarity">
    <text evidence="4">Belongs to the ThiD family.</text>
</comment>
<evidence type="ECO:0000256" key="13">
    <source>
        <dbReference type="ARBA" id="ARBA00037917"/>
    </source>
</evidence>
<evidence type="ECO:0000256" key="5">
    <source>
        <dbReference type="ARBA" id="ARBA00012135"/>
    </source>
</evidence>
<dbReference type="InterPro" id="IPR004399">
    <property type="entry name" value="HMP/HMP-P_kinase_dom"/>
</dbReference>
<keyword evidence="12" id="KW-0784">Thiamine biosynthesis</keyword>
<dbReference type="GO" id="GO:0008972">
    <property type="term" value="F:phosphomethylpyrimidine kinase activity"/>
    <property type="evidence" value="ECO:0007669"/>
    <property type="project" value="UniProtKB-EC"/>
</dbReference>
<evidence type="ECO:0000256" key="8">
    <source>
        <dbReference type="ARBA" id="ARBA00022679"/>
    </source>
</evidence>
<keyword evidence="18" id="KW-1185">Reference proteome</keyword>
<comment type="catalytic activity">
    <reaction evidence="2">
        <text>4-amino-2-methyl-5-(phosphooxymethyl)pyrimidine + ATP = 4-amino-2-methyl-5-(diphosphooxymethyl)pyrimidine + ADP</text>
        <dbReference type="Rhea" id="RHEA:19893"/>
        <dbReference type="ChEBI" id="CHEBI:30616"/>
        <dbReference type="ChEBI" id="CHEBI:57841"/>
        <dbReference type="ChEBI" id="CHEBI:58354"/>
        <dbReference type="ChEBI" id="CHEBI:456216"/>
        <dbReference type="EC" id="2.7.4.7"/>
    </reaction>
</comment>
<proteinExistence type="inferred from homology"/>
<comment type="pathway">
    <text evidence="3">Cofactor biosynthesis; thiamine diphosphate biosynthesis; 4-amino-2-methyl-5-diphosphomethylpyrimidine from 5-amino-1-(5-phospho-D-ribosyl)imidazole: step 3/3.</text>
</comment>
<dbReference type="InterPro" id="IPR013749">
    <property type="entry name" value="PM/HMP-P_kinase-1"/>
</dbReference>
<evidence type="ECO:0000256" key="3">
    <source>
        <dbReference type="ARBA" id="ARBA00004769"/>
    </source>
</evidence>
<dbReference type="EC" id="2.7.1.49" evidence="5"/>
<dbReference type="NCBIfam" id="TIGR00097">
    <property type="entry name" value="HMP-P_kinase"/>
    <property type="match status" value="1"/>
</dbReference>
<dbReference type="OrthoDB" id="9810880at2"/>
<comment type="catalytic activity">
    <reaction evidence="1">
        <text>4-amino-5-hydroxymethyl-2-methylpyrimidine + ATP = 4-amino-2-methyl-5-(phosphooxymethyl)pyrimidine + ADP + H(+)</text>
        <dbReference type="Rhea" id="RHEA:23096"/>
        <dbReference type="ChEBI" id="CHEBI:15378"/>
        <dbReference type="ChEBI" id="CHEBI:16892"/>
        <dbReference type="ChEBI" id="CHEBI:30616"/>
        <dbReference type="ChEBI" id="CHEBI:58354"/>
        <dbReference type="ChEBI" id="CHEBI:456216"/>
        <dbReference type="EC" id="2.7.1.49"/>
    </reaction>
</comment>
<evidence type="ECO:0000256" key="7">
    <source>
        <dbReference type="ARBA" id="ARBA00019161"/>
    </source>
</evidence>
<dbReference type="GO" id="GO:0009228">
    <property type="term" value="P:thiamine biosynthetic process"/>
    <property type="evidence" value="ECO:0007669"/>
    <property type="project" value="UniProtKB-KW"/>
</dbReference>
<evidence type="ECO:0000259" key="16">
    <source>
        <dbReference type="Pfam" id="PF08543"/>
    </source>
</evidence>
<dbReference type="EC" id="2.7.4.7" evidence="6"/>
<name>A0A1H2ZGV7_9BACL</name>
<evidence type="ECO:0000313" key="18">
    <source>
        <dbReference type="Proteomes" id="UP000198534"/>
    </source>
</evidence>
<accession>A0A1H2ZGV7</accession>
<dbReference type="SUPFAM" id="SSF53613">
    <property type="entry name" value="Ribokinase-like"/>
    <property type="match status" value="1"/>
</dbReference>